<dbReference type="STRING" id="461836.A0A0L0D5U3"/>
<dbReference type="Pfam" id="PF00481">
    <property type="entry name" value="PP2C"/>
    <property type="match status" value="1"/>
</dbReference>
<keyword evidence="5" id="KW-0175">Coiled coil</keyword>
<evidence type="ECO:0000259" key="7">
    <source>
        <dbReference type="PROSITE" id="PS51746"/>
    </source>
</evidence>
<comment type="similarity">
    <text evidence="4">Belongs to the PP2C family.</text>
</comment>
<organism evidence="8 9">
    <name type="scientific">Thecamonas trahens ATCC 50062</name>
    <dbReference type="NCBI Taxonomy" id="461836"/>
    <lineage>
        <taxon>Eukaryota</taxon>
        <taxon>Apusozoa</taxon>
        <taxon>Apusomonadida</taxon>
        <taxon>Apusomonadidae</taxon>
        <taxon>Thecamonas</taxon>
    </lineage>
</organism>
<dbReference type="InterPro" id="IPR015655">
    <property type="entry name" value="PP2C"/>
</dbReference>
<evidence type="ECO:0000256" key="3">
    <source>
        <dbReference type="ARBA" id="ARBA00022912"/>
    </source>
</evidence>
<feature type="compositionally biased region" description="Low complexity" evidence="6">
    <location>
        <begin position="347"/>
        <end position="362"/>
    </location>
</feature>
<dbReference type="GO" id="GO:0004722">
    <property type="term" value="F:protein serine/threonine phosphatase activity"/>
    <property type="evidence" value="ECO:0007669"/>
    <property type="project" value="InterPro"/>
</dbReference>
<protein>
    <submittedName>
        <fullName evidence="8">Protein phosphatase 1G</fullName>
    </submittedName>
</protein>
<dbReference type="CDD" id="cd00143">
    <property type="entry name" value="PP2Cc"/>
    <property type="match status" value="1"/>
</dbReference>
<evidence type="ECO:0000313" key="8">
    <source>
        <dbReference type="EMBL" id="KNC47747.1"/>
    </source>
</evidence>
<dbReference type="SUPFAM" id="SSF81606">
    <property type="entry name" value="PP2C-like"/>
    <property type="match status" value="1"/>
</dbReference>
<keyword evidence="2 4" id="KW-0378">Hydrolase</keyword>
<evidence type="ECO:0000256" key="4">
    <source>
        <dbReference type="RuleBase" id="RU003465"/>
    </source>
</evidence>
<dbReference type="Proteomes" id="UP000054408">
    <property type="component" value="Unassembled WGS sequence"/>
</dbReference>
<reference evidence="8 9" key="1">
    <citation type="submission" date="2010-05" db="EMBL/GenBank/DDBJ databases">
        <title>The Genome Sequence of Thecamonas trahens ATCC 50062.</title>
        <authorList>
            <consortium name="The Broad Institute Genome Sequencing Platform"/>
            <person name="Russ C."/>
            <person name="Cuomo C."/>
            <person name="Shea T."/>
            <person name="Young S.K."/>
            <person name="Zeng Q."/>
            <person name="Koehrsen M."/>
            <person name="Haas B."/>
            <person name="Borodovsky M."/>
            <person name="Guigo R."/>
            <person name="Alvarado L."/>
            <person name="Berlin A."/>
            <person name="Bochicchio J."/>
            <person name="Borenstein D."/>
            <person name="Chapman S."/>
            <person name="Chen Z."/>
            <person name="Freedman E."/>
            <person name="Gellesch M."/>
            <person name="Goldberg J."/>
            <person name="Griggs A."/>
            <person name="Gujja S."/>
            <person name="Heilman E."/>
            <person name="Heiman D."/>
            <person name="Hepburn T."/>
            <person name="Howarth C."/>
            <person name="Jen D."/>
            <person name="Larson L."/>
            <person name="Mehta T."/>
            <person name="Park D."/>
            <person name="Pearson M."/>
            <person name="Roberts A."/>
            <person name="Saif S."/>
            <person name="Shenoy N."/>
            <person name="Sisk P."/>
            <person name="Stolte C."/>
            <person name="Sykes S."/>
            <person name="Thomson T."/>
            <person name="Walk T."/>
            <person name="White J."/>
            <person name="Yandava C."/>
            <person name="Burger G."/>
            <person name="Gray M.W."/>
            <person name="Holland P.W.H."/>
            <person name="King N."/>
            <person name="Lang F.B.F."/>
            <person name="Roger A.J."/>
            <person name="Ruiz-Trillo I."/>
            <person name="Lander E."/>
            <person name="Nusbaum C."/>
        </authorList>
    </citation>
    <scope>NUCLEOTIDE SEQUENCE [LARGE SCALE GENOMIC DNA]</scope>
    <source>
        <strain evidence="8 9">ATCC 50062</strain>
    </source>
</reference>
<feature type="region of interest" description="Disordered" evidence="6">
    <location>
        <begin position="416"/>
        <end position="439"/>
    </location>
</feature>
<dbReference type="EMBL" id="GL349448">
    <property type="protein sequence ID" value="KNC47747.1"/>
    <property type="molecule type" value="Genomic_DNA"/>
</dbReference>
<dbReference type="OMA" id="RENPMLC"/>
<dbReference type="eggNOG" id="KOG0698">
    <property type="taxonomic scope" value="Eukaryota"/>
</dbReference>
<evidence type="ECO:0000256" key="5">
    <source>
        <dbReference type="SAM" id="Coils"/>
    </source>
</evidence>
<evidence type="ECO:0000256" key="6">
    <source>
        <dbReference type="SAM" id="MobiDB-lite"/>
    </source>
</evidence>
<evidence type="ECO:0000313" key="9">
    <source>
        <dbReference type="Proteomes" id="UP000054408"/>
    </source>
</evidence>
<dbReference type="RefSeq" id="XP_013759225.1">
    <property type="nucleotide sequence ID" value="XM_013903771.1"/>
</dbReference>
<dbReference type="InterPro" id="IPR036457">
    <property type="entry name" value="PPM-type-like_dom_sf"/>
</dbReference>
<sequence>MASPIETLKSSRGRRGSSSSFALLPKGTRSRMSLSQSSSDAFLHLKSETADVLPPGDPSYRSELEVQYGLHEIKGRRESMEDAHMALHVPPGVGVDAFFGVFDGHGGQRAADWVSVHLYKFFLASDGFKAGDLERGLREAFEESEREFMKLAMSVDDPLKEMHDGTTAVVVAIAGNKLFVANCGDSEAVLCRRRHALKLTETHNPKDNPEESQRVIDAGGRIYNRRVGHPAFNPAVMSIAVSRSIGDAGFKHERYTKGKPSGLIADAYVTSTTLTEDDAFVLLACDGLWDVMTPEEAVQMIREQMAKKKDPQTIAELVAEWAYANGSTDNITVLLVSLIHHEPGWTASDSGAAASSATSSGDRLALPELDSDDEDDDAVLIQKLRSRIIILQQALSESEEEKDRLRAELLRCKAKVKATTQARSGSSSGSGSGSCPRSR</sequence>
<feature type="region of interest" description="Disordered" evidence="6">
    <location>
        <begin position="1"/>
        <end position="23"/>
    </location>
</feature>
<dbReference type="GO" id="GO:0046872">
    <property type="term" value="F:metal ion binding"/>
    <property type="evidence" value="ECO:0007669"/>
    <property type="project" value="UniProtKB-KW"/>
</dbReference>
<evidence type="ECO:0000256" key="2">
    <source>
        <dbReference type="ARBA" id="ARBA00022801"/>
    </source>
</evidence>
<accession>A0A0L0D5U3</accession>
<proteinExistence type="inferred from homology"/>
<dbReference type="AlphaFoldDB" id="A0A0L0D5U3"/>
<keyword evidence="3 4" id="KW-0904">Protein phosphatase</keyword>
<dbReference type="PANTHER" id="PTHR47992">
    <property type="entry name" value="PROTEIN PHOSPHATASE"/>
    <property type="match status" value="1"/>
</dbReference>
<gene>
    <name evidence="8" type="ORF">AMSG_03974</name>
</gene>
<name>A0A0L0D5U3_THETB</name>
<dbReference type="PROSITE" id="PS51746">
    <property type="entry name" value="PPM_2"/>
    <property type="match status" value="1"/>
</dbReference>
<feature type="region of interest" description="Disordered" evidence="6">
    <location>
        <begin position="347"/>
        <end position="371"/>
    </location>
</feature>
<keyword evidence="1" id="KW-0479">Metal-binding</keyword>
<dbReference type="GeneID" id="25563540"/>
<dbReference type="InterPro" id="IPR000222">
    <property type="entry name" value="PP2C_BS"/>
</dbReference>
<dbReference type="InterPro" id="IPR001932">
    <property type="entry name" value="PPM-type_phosphatase-like_dom"/>
</dbReference>
<keyword evidence="9" id="KW-1185">Reference proteome</keyword>
<dbReference type="PROSITE" id="PS01032">
    <property type="entry name" value="PPM_1"/>
    <property type="match status" value="1"/>
</dbReference>
<evidence type="ECO:0000256" key="1">
    <source>
        <dbReference type="ARBA" id="ARBA00022723"/>
    </source>
</evidence>
<dbReference type="SMART" id="SM00332">
    <property type="entry name" value="PP2Cc"/>
    <property type="match status" value="1"/>
</dbReference>
<feature type="domain" description="PPM-type phosphatase" evidence="7">
    <location>
        <begin position="67"/>
        <end position="338"/>
    </location>
</feature>
<dbReference type="OrthoDB" id="10264738at2759"/>
<dbReference type="Gene3D" id="3.60.40.10">
    <property type="entry name" value="PPM-type phosphatase domain"/>
    <property type="match status" value="1"/>
</dbReference>
<feature type="coiled-coil region" evidence="5">
    <location>
        <begin position="381"/>
        <end position="415"/>
    </location>
</feature>